<feature type="compositionally biased region" description="Low complexity" evidence="1">
    <location>
        <begin position="420"/>
        <end position="440"/>
    </location>
</feature>
<evidence type="ECO:0000313" key="3">
    <source>
        <dbReference type="EMBL" id="GGN13239.1"/>
    </source>
</evidence>
<sequence>MLTAVKSPVADKKQAAKAPFFQPKLIVNEPGDSYEQEADALADRAMRMPDPTAHHNQFKKVPVASLQRQCASCEEEKIQRKESEEEETPVQLKPISELSVQRKCAECNEEEKVQRKELVQRDDQEPPVATPDLLPPLSLPRPTLFPRVQPGYLAPLPAPTLQIDWFGINTMLQSRGASHLGPYIRNDVELLWRSNFRFFRNIMPESTALWATNKSISLSVGNYLSRDFPTQSELFERGLPSGTFKTPNIPVLWGSFDLGSGTPPTLFRKTQSPESPKQNTAPPIVSDVISGSGRPLDADTRQFMEARIGHSFESVQLHTDTQAAASADSINARAYTSGNHIVFNENQYQPQTDSGKRLLAHELVHTIQQDGGTVRRLADKGASVCEDPQETIKAVTGPEKVTDIPGNNPSKTYPQPKASAPAEPTADPNAANAPAAKPEAITNPAQDASFKTMLVDTRRAKKSQGDHKKEDVIADEARLNAANPAGKDAQMGQAGKVLGTEEKLAAAPAFSKEMFKAAIKKRVNEGLPKNEDDNKGFKQGGVQSLTSSVGQEVVNPQDPTLAALRNTENATAGSAGPLYQKEVAVTQPEDPGRKPQIGQSERAVPKPLPQKFMKLDEEHDADSLDKAMDDEKLAEYNVKLTNDHLASSEEPEFKKLDSDGQATKALETKQGAQTALCQISAKNREAEYTTHQEEADAAQSSLNKTMAGKFGARKDSFEKLNKNKDDASRQDEAILKAYYDKIAGIYTTSKEAVDTKLKELDAVTELFSTAMTKANDTFSSRVKSRLNDYYGEGVFNLSEEDEDAFERSAKEGIKGQIHWLNVRRQMTTDPVQIAYIDQRIRYLTGRGNAIETIPERIFREEKATFIAALDESLDQIGTIIETTLNAARDIIKKGKEDIDCASHCVPAHLQDQAREHTDEFKAKFDDLDTALTDKQKDIEESLSREYVKNVSALKETFEKIRAEAAMPWWQKAWNAIKKVATILYDLGKLLLNVLAKAAGVIGDIIAHPLRFIGNLFKAVGKGFDMFVGRIGEHLEKIILRLVLGMLPPGIKLPDTFDAAGIFSLALDVLGLSKDKIRERAVDKLGEPVVHALEETFDLFIIFKKEGFAGLWKHIKDRIGDLKDQVIGQVKDYLSESIIKAAIKYLLSALTPVSGFIKACETIINMAIFFIENLKNLLQLLDAILDSFIDVAQGKIENAAAKVESALQDILLVGIKFLAALIGIKFDVISARIGKLFAAIKTPIDRAINWLFDKAKAFAEKTGLTALAKKGKAAVEKGKEQLVEKGGAALGKILGFFGIKSFFKDEKGNTHSVAFEDQNNHAELIVRSEPLSIKEFLIFYKKQYKDSLENNETKTKHFNNIENKLLPRLEEKMKVVGTLDENTPKKDLQELLGIKGEIAHSFGLLMDGNKDVGHSFESYYLEGTVGQYSKMANSTGDAMEGDHQPQTALLKWSAKYLKKSKIEDWIGSGHGGNAYVILLHKRRHRMGATYGKFSPPDEKDIEEAANLDSRNKLVLNVLEKALESDAKEMRSVYDKDPKDEKAWGDIWHDTDGNDKDKKELITKIKANVKAGEATIKAQPLDSLIK</sequence>
<evidence type="ECO:0000259" key="2">
    <source>
        <dbReference type="Pfam" id="PF13699"/>
    </source>
</evidence>
<feature type="domain" description="eCIS core" evidence="2">
    <location>
        <begin position="295"/>
        <end position="372"/>
    </location>
</feature>
<evidence type="ECO:0000313" key="4">
    <source>
        <dbReference type="Proteomes" id="UP000632339"/>
    </source>
</evidence>
<gene>
    <name evidence="3" type="ORF">GCM10010967_56690</name>
</gene>
<dbReference type="Pfam" id="PF13699">
    <property type="entry name" value="eCIS_core"/>
    <property type="match status" value="1"/>
</dbReference>
<reference evidence="4" key="1">
    <citation type="journal article" date="2019" name="Int. J. Syst. Evol. Microbiol.">
        <title>The Global Catalogue of Microorganisms (GCM) 10K type strain sequencing project: providing services to taxonomists for standard genome sequencing and annotation.</title>
        <authorList>
            <consortium name="The Broad Institute Genomics Platform"/>
            <consortium name="The Broad Institute Genome Sequencing Center for Infectious Disease"/>
            <person name="Wu L."/>
            <person name="Ma J."/>
        </authorList>
    </citation>
    <scope>NUCLEOTIDE SEQUENCE [LARGE SCALE GENOMIC DNA]</scope>
    <source>
        <strain evidence="4">CGMCC 1.6375</strain>
    </source>
</reference>
<organism evidence="3 4">
    <name type="scientific">Dyadobacter beijingensis</name>
    <dbReference type="NCBI Taxonomy" id="365489"/>
    <lineage>
        <taxon>Bacteria</taxon>
        <taxon>Pseudomonadati</taxon>
        <taxon>Bacteroidota</taxon>
        <taxon>Cytophagia</taxon>
        <taxon>Cytophagales</taxon>
        <taxon>Spirosomataceae</taxon>
        <taxon>Dyadobacter</taxon>
    </lineage>
</organism>
<accession>A0ABQ2IM54</accession>
<feature type="region of interest" description="Disordered" evidence="1">
    <location>
        <begin position="111"/>
        <end position="135"/>
    </location>
</feature>
<feature type="compositionally biased region" description="Basic and acidic residues" evidence="1">
    <location>
        <begin position="111"/>
        <end position="124"/>
    </location>
</feature>
<feature type="region of interest" description="Disordered" evidence="1">
    <location>
        <begin position="586"/>
        <end position="608"/>
    </location>
</feature>
<name>A0ABQ2IM54_9BACT</name>
<keyword evidence="4" id="KW-1185">Reference proteome</keyword>
<protein>
    <recommendedName>
        <fullName evidence="2">eCIS core domain-containing protein</fullName>
    </recommendedName>
</protein>
<dbReference type="EMBL" id="BMLI01000004">
    <property type="protein sequence ID" value="GGN13239.1"/>
    <property type="molecule type" value="Genomic_DNA"/>
</dbReference>
<proteinExistence type="predicted"/>
<dbReference type="Proteomes" id="UP000632339">
    <property type="component" value="Unassembled WGS sequence"/>
</dbReference>
<dbReference type="InterPro" id="IPR025295">
    <property type="entry name" value="eCIS_core_dom"/>
</dbReference>
<feature type="region of interest" description="Disordered" evidence="1">
    <location>
        <begin position="381"/>
        <end position="451"/>
    </location>
</feature>
<comment type="caution">
    <text evidence="3">The sequence shown here is derived from an EMBL/GenBank/DDBJ whole genome shotgun (WGS) entry which is preliminary data.</text>
</comment>
<dbReference type="RefSeq" id="WP_020647655.1">
    <property type="nucleotide sequence ID" value="NZ_BMLI01000004.1"/>
</dbReference>
<evidence type="ECO:0000256" key="1">
    <source>
        <dbReference type="SAM" id="MobiDB-lite"/>
    </source>
</evidence>